<reference evidence="1" key="1">
    <citation type="submission" date="2016-05" db="EMBL/GenBank/DDBJ databases">
        <authorList>
            <person name="Lavstsen T."/>
            <person name="Jespersen J.S."/>
        </authorList>
    </citation>
    <scope>NUCLEOTIDE SEQUENCE</scope>
    <source>
        <tissue evidence="1">Brain</tissue>
    </source>
</reference>
<protein>
    <submittedName>
        <fullName evidence="1">Uncharacterized protein</fullName>
    </submittedName>
</protein>
<feature type="non-terminal residue" evidence="1">
    <location>
        <position position="64"/>
    </location>
</feature>
<evidence type="ECO:0000313" key="1">
    <source>
        <dbReference type="EMBL" id="SBS06152.1"/>
    </source>
</evidence>
<feature type="non-terminal residue" evidence="1">
    <location>
        <position position="1"/>
    </location>
</feature>
<proteinExistence type="predicted"/>
<dbReference type="EMBL" id="HAEH01017466">
    <property type="protein sequence ID" value="SBS06152.1"/>
    <property type="molecule type" value="Transcribed_RNA"/>
</dbReference>
<organism evidence="1">
    <name type="scientific">Nothobranchius rachovii</name>
    <name type="common">bluefin notho</name>
    <dbReference type="NCBI Taxonomy" id="451742"/>
    <lineage>
        <taxon>Eukaryota</taxon>
        <taxon>Metazoa</taxon>
        <taxon>Chordata</taxon>
        <taxon>Craniata</taxon>
        <taxon>Vertebrata</taxon>
        <taxon>Euteleostomi</taxon>
        <taxon>Actinopterygii</taxon>
        <taxon>Neopterygii</taxon>
        <taxon>Teleostei</taxon>
        <taxon>Neoteleostei</taxon>
        <taxon>Acanthomorphata</taxon>
        <taxon>Ovalentaria</taxon>
        <taxon>Atherinomorphae</taxon>
        <taxon>Cyprinodontiformes</taxon>
        <taxon>Nothobranchiidae</taxon>
        <taxon>Nothobranchius</taxon>
    </lineage>
</organism>
<gene>
    <name evidence="1" type="primary">Nfu_g_1_020618</name>
</gene>
<name>A0A1A8RKC1_9TELE</name>
<accession>A0A1A8RKC1</accession>
<dbReference type="AlphaFoldDB" id="A0A1A8RKC1"/>
<sequence>SVPVLLIRSKAYGTSRTDPVWSPFAIWVEASYRDVTMLEAADLLVSYTLRTGRWRYSNLVWSQN</sequence>
<reference evidence="1" key="2">
    <citation type="submission" date="2016-06" db="EMBL/GenBank/DDBJ databases">
        <title>The genome of a short-lived fish provides insights into sex chromosome evolution and the genetic control of aging.</title>
        <authorList>
            <person name="Reichwald K."/>
            <person name="Felder M."/>
            <person name="Petzold A."/>
            <person name="Koch P."/>
            <person name="Groth M."/>
            <person name="Platzer M."/>
        </authorList>
    </citation>
    <scope>NUCLEOTIDE SEQUENCE</scope>
    <source>
        <tissue evidence="1">Brain</tissue>
    </source>
</reference>